<evidence type="ECO:0000256" key="1">
    <source>
        <dbReference type="SAM" id="MobiDB-lite"/>
    </source>
</evidence>
<name>A0ABP3CFS2_9FIRM</name>
<accession>A0ABP3CFS2</accession>
<organism evidence="2 3">
    <name type="scientific">Selenomonas dianae</name>
    <dbReference type="NCBI Taxonomy" id="135079"/>
    <lineage>
        <taxon>Bacteria</taxon>
        <taxon>Bacillati</taxon>
        <taxon>Bacillota</taxon>
        <taxon>Negativicutes</taxon>
        <taxon>Selenomonadales</taxon>
        <taxon>Selenomonadaceae</taxon>
        <taxon>Selenomonas</taxon>
    </lineage>
</organism>
<sequence>MATFRVLWDELSPNAKYPNRKGTTVQASSMAEAKSKVKQRVSRNVKISNMTAVKL</sequence>
<protein>
    <submittedName>
        <fullName evidence="2">Uncharacterized protein</fullName>
    </submittedName>
</protein>
<dbReference type="Proteomes" id="UP001500399">
    <property type="component" value="Unassembled WGS sequence"/>
</dbReference>
<reference evidence="3" key="1">
    <citation type="journal article" date="2019" name="Int. J. Syst. Evol. Microbiol.">
        <title>The Global Catalogue of Microorganisms (GCM) 10K type strain sequencing project: providing services to taxonomists for standard genome sequencing and annotation.</title>
        <authorList>
            <consortium name="The Broad Institute Genomics Platform"/>
            <consortium name="The Broad Institute Genome Sequencing Center for Infectious Disease"/>
            <person name="Wu L."/>
            <person name="Ma J."/>
        </authorList>
    </citation>
    <scope>NUCLEOTIDE SEQUENCE [LARGE SCALE GENOMIC DNA]</scope>
    <source>
        <strain evidence="3">JCM 8542</strain>
    </source>
</reference>
<comment type="caution">
    <text evidence="2">The sequence shown here is derived from an EMBL/GenBank/DDBJ whole genome shotgun (WGS) entry which is preliminary data.</text>
</comment>
<evidence type="ECO:0000313" key="3">
    <source>
        <dbReference type="Proteomes" id="UP001500399"/>
    </source>
</evidence>
<dbReference type="RefSeq" id="WP_304987707.1">
    <property type="nucleotide sequence ID" value="NZ_BAAACR010000002.1"/>
</dbReference>
<proteinExistence type="predicted"/>
<keyword evidence="3" id="KW-1185">Reference proteome</keyword>
<dbReference type="EMBL" id="BAAACR010000002">
    <property type="protein sequence ID" value="GAA0203095.1"/>
    <property type="molecule type" value="Genomic_DNA"/>
</dbReference>
<evidence type="ECO:0000313" key="2">
    <source>
        <dbReference type="EMBL" id="GAA0203095.1"/>
    </source>
</evidence>
<gene>
    <name evidence="2" type="ORF">GCM10008919_03040</name>
</gene>
<feature type="region of interest" description="Disordered" evidence="1">
    <location>
        <begin position="19"/>
        <end position="41"/>
    </location>
</feature>